<dbReference type="PATRIC" id="fig|224013.5.peg.6209"/>
<keyword evidence="1" id="KW-0378">Hydrolase</keyword>
<reference evidence="5" key="1">
    <citation type="submission" date="2015-07" db="EMBL/GenBank/DDBJ databases">
        <title>Genome Of Nitrogen-Fixing Cyanobacterium Nostoc piscinale CENA21 From Solimoes/Amazon River Floodplain Sediments And Comparative Genomics To Uncover Biosynthetic Natural Products Potential.</title>
        <authorList>
            <person name="Leao T.F."/>
            <person name="Leao P.N."/>
            <person name="Guimaraes P.I."/>
            <person name="de Melo A.G.C."/>
            <person name="Ramos R.T.J."/>
            <person name="Silva A."/>
            <person name="Fiore M.F."/>
            <person name="Schneider M.P.C."/>
        </authorList>
    </citation>
    <scope>NUCLEOTIDE SEQUENCE [LARGE SCALE GENOMIC DNA]</scope>
    <source>
        <strain evidence="5">CENA21</strain>
    </source>
</reference>
<evidence type="ECO:0000313" key="5">
    <source>
        <dbReference type="Proteomes" id="UP000062645"/>
    </source>
</evidence>
<organism evidence="4 5">
    <name type="scientific">Nostoc piscinale CENA21</name>
    <dbReference type="NCBI Taxonomy" id="224013"/>
    <lineage>
        <taxon>Bacteria</taxon>
        <taxon>Bacillati</taxon>
        <taxon>Cyanobacteriota</taxon>
        <taxon>Cyanophyceae</taxon>
        <taxon>Nostocales</taxon>
        <taxon>Nostocaceae</taxon>
        <taxon>Nostoc</taxon>
    </lineage>
</organism>
<gene>
    <name evidence="4" type="ORF">ACX27_25910</name>
</gene>
<dbReference type="PANTHER" id="PTHR30404">
    <property type="entry name" value="N-ACETYLMURAMOYL-L-ALANINE AMIDASE"/>
    <property type="match status" value="1"/>
</dbReference>
<feature type="region of interest" description="Disordered" evidence="2">
    <location>
        <begin position="147"/>
        <end position="167"/>
    </location>
</feature>
<name>A0A0M5MHS3_9NOSO</name>
<evidence type="ECO:0000256" key="1">
    <source>
        <dbReference type="ARBA" id="ARBA00022801"/>
    </source>
</evidence>
<dbReference type="EMBL" id="CP012036">
    <property type="protein sequence ID" value="ALF55488.1"/>
    <property type="molecule type" value="Genomic_DNA"/>
</dbReference>
<dbReference type="SUPFAM" id="SSF53187">
    <property type="entry name" value="Zn-dependent exopeptidases"/>
    <property type="match status" value="1"/>
</dbReference>
<evidence type="ECO:0000313" key="4">
    <source>
        <dbReference type="EMBL" id="ALF55488.1"/>
    </source>
</evidence>
<dbReference type="Pfam" id="PF11741">
    <property type="entry name" value="AMIN"/>
    <property type="match status" value="2"/>
</dbReference>
<dbReference type="Pfam" id="PF01520">
    <property type="entry name" value="Amidase_3"/>
    <property type="match status" value="1"/>
</dbReference>
<evidence type="ECO:0000256" key="2">
    <source>
        <dbReference type="SAM" id="MobiDB-lite"/>
    </source>
</evidence>
<reference evidence="4 5" key="2">
    <citation type="journal article" date="2016" name="Genome Announc.">
        <title>Draft Genome Sequence of the N2-Fixing Cyanobacterium Nostoc piscinale CENA21, Isolated from the Brazilian Amazon Floodplain.</title>
        <authorList>
            <person name="Leao T."/>
            <person name="Guimaraes P.I."/>
            <person name="de Melo A.G."/>
            <person name="Ramos R.T."/>
            <person name="Leao P.N."/>
            <person name="Silva A."/>
            <person name="Fiore M.F."/>
            <person name="Schneider M.P."/>
        </authorList>
    </citation>
    <scope>NUCLEOTIDE SEQUENCE [LARGE SCALE GENOMIC DNA]</scope>
    <source>
        <strain evidence="4 5">CENA21</strain>
    </source>
</reference>
<dbReference type="InterPro" id="IPR050695">
    <property type="entry name" value="N-acetylmuramoyl_amidase_3"/>
</dbReference>
<evidence type="ECO:0000259" key="3">
    <source>
        <dbReference type="SMART" id="SM00646"/>
    </source>
</evidence>
<feature type="region of interest" description="Disordered" evidence="2">
    <location>
        <begin position="273"/>
        <end position="292"/>
    </location>
</feature>
<dbReference type="Proteomes" id="UP000062645">
    <property type="component" value="Chromosome"/>
</dbReference>
<dbReference type="InterPro" id="IPR002508">
    <property type="entry name" value="MurNAc-LAA_cat"/>
</dbReference>
<dbReference type="SMART" id="SM00646">
    <property type="entry name" value="Ami_3"/>
    <property type="match status" value="1"/>
</dbReference>
<feature type="region of interest" description="Disordered" evidence="2">
    <location>
        <begin position="411"/>
        <end position="438"/>
    </location>
</feature>
<dbReference type="GO" id="GO:0009253">
    <property type="term" value="P:peptidoglycan catabolic process"/>
    <property type="evidence" value="ECO:0007669"/>
    <property type="project" value="InterPro"/>
</dbReference>
<dbReference type="GO" id="GO:0008745">
    <property type="term" value="F:N-acetylmuramoyl-L-alanine amidase activity"/>
    <property type="evidence" value="ECO:0007669"/>
    <property type="project" value="InterPro"/>
</dbReference>
<dbReference type="Gene3D" id="3.40.630.40">
    <property type="entry name" value="Zn-dependent exopeptidases"/>
    <property type="match status" value="1"/>
</dbReference>
<dbReference type="InterPro" id="IPR021731">
    <property type="entry name" value="AMIN_dom"/>
</dbReference>
<keyword evidence="5" id="KW-1185">Reference proteome</keyword>
<dbReference type="CDD" id="cd02696">
    <property type="entry name" value="MurNAc-LAA"/>
    <property type="match status" value="1"/>
</dbReference>
<dbReference type="STRING" id="224013.ACX27_25910"/>
<dbReference type="KEGG" id="npz:ACX27_25910"/>
<dbReference type="GO" id="GO:0030288">
    <property type="term" value="C:outer membrane-bounded periplasmic space"/>
    <property type="evidence" value="ECO:0007669"/>
    <property type="project" value="TreeGrafter"/>
</dbReference>
<dbReference type="AlphaFoldDB" id="A0A0M5MHS3"/>
<dbReference type="OrthoDB" id="9806267at2"/>
<dbReference type="PANTHER" id="PTHR30404:SF0">
    <property type="entry name" value="N-ACETYLMURAMOYL-L-ALANINE AMIDASE AMIC"/>
    <property type="match status" value="1"/>
</dbReference>
<sequence>MKLHWLLPGTVGMICLLSSPVLAARLESWRFDAKQNRLEFNTSGGVQPKAQLIFNPTRLVIDLPDTTFGRPQLTQPVGGAVRAIRVGQFEPQTARIVVELAPGYTLDPQGIKFVGITPSRWTVQLPRPRLEPVNSSADNVYNVVTSLDSDTRPPLPRVSSTTQSSTQIDSLQVTGDGFFVRTSGGNPQIRVNRSRDRSTIFMDISSATLSTNLAQRDLSVNRHGVSRVEFTQLQTSPPAVRMTLRVDKNSPDWRATRSGATGLIVLPNRFARLPGNNSNNSSDNQPDLSVPSRRIVSDQPATIEAVELSDDNKQLLIRADQTITARGGWDRTSGLYRITINDAKLAPRIKGPTFNANSPILRVRLQTPDSNTVVILVQPAAGIQFGQINQNNDEVALQLQGSRRVVTVPGTLPFPPERGQLPDPNENSTSRPPVNTRPIPRGRVVVVIDPGHGGKDPGAVGIGGIREKDIILPIGRRVAEILQQNGVQVIMTRNSDYFVTLPGRVQLAEKANADVFVSIHANSAGAGRPDVSGLETYYYDSGLGLARVVHNSILQSLNVRDRGVRRARFFVLRKSSMPSILVETGYLTGRDDIAKLRTSAYQNQMAEAIARGVLQYLKRR</sequence>
<dbReference type="Gene3D" id="2.60.40.3500">
    <property type="match status" value="1"/>
</dbReference>
<dbReference type="RefSeq" id="WP_062296685.1">
    <property type="nucleotide sequence ID" value="NZ_CP012036.1"/>
</dbReference>
<protein>
    <submittedName>
        <fullName evidence="4">N-acetylmuramoyl-L-alanine amidase</fullName>
    </submittedName>
</protein>
<feature type="domain" description="MurNAc-LAA" evidence="3">
    <location>
        <begin position="505"/>
        <end position="614"/>
    </location>
</feature>
<proteinExistence type="predicted"/>
<accession>A0A0M5MHS3</accession>